<dbReference type="EMBL" id="JH688725">
    <property type="protein sequence ID" value="EJD32702.1"/>
    <property type="molecule type" value="Genomic_DNA"/>
</dbReference>
<organism evidence="1 2">
    <name type="scientific">Auricularia subglabra (strain TFB-10046 / SS5)</name>
    <name type="common">White-rot fungus</name>
    <name type="synonym">Auricularia delicata (strain TFB10046)</name>
    <dbReference type="NCBI Taxonomy" id="717982"/>
    <lineage>
        <taxon>Eukaryota</taxon>
        <taxon>Fungi</taxon>
        <taxon>Dikarya</taxon>
        <taxon>Basidiomycota</taxon>
        <taxon>Agaricomycotina</taxon>
        <taxon>Agaricomycetes</taxon>
        <taxon>Auriculariales</taxon>
        <taxon>Auriculariaceae</taxon>
        <taxon>Auricularia</taxon>
    </lineage>
</organism>
<protein>
    <submittedName>
        <fullName evidence="1">Uncharacterized protein</fullName>
    </submittedName>
</protein>
<dbReference type="KEGG" id="adl:AURDEDRAFT_178200"/>
<sequence>MSRIFSLPAAGQRRRSPARSRAVLDDLLIGPPICPPRIDALFVSRDPELILCASTARIDALRAPQPGAYSRGWERALFVDRTIGMHIPVPWHAAWPVSNM</sequence>
<dbReference type="AlphaFoldDB" id="J0D260"/>
<dbReference type="InParanoid" id="J0D260"/>
<dbReference type="Proteomes" id="UP000006514">
    <property type="component" value="Unassembled WGS sequence"/>
</dbReference>
<reference evidence="2" key="1">
    <citation type="journal article" date="2012" name="Science">
        <title>The Paleozoic origin of enzymatic lignin decomposition reconstructed from 31 fungal genomes.</title>
        <authorList>
            <person name="Floudas D."/>
            <person name="Binder M."/>
            <person name="Riley R."/>
            <person name="Barry K."/>
            <person name="Blanchette R.A."/>
            <person name="Henrissat B."/>
            <person name="Martinez A.T."/>
            <person name="Otillar R."/>
            <person name="Spatafora J.W."/>
            <person name="Yadav J.S."/>
            <person name="Aerts A."/>
            <person name="Benoit I."/>
            <person name="Boyd A."/>
            <person name="Carlson A."/>
            <person name="Copeland A."/>
            <person name="Coutinho P.M."/>
            <person name="de Vries R.P."/>
            <person name="Ferreira P."/>
            <person name="Findley K."/>
            <person name="Foster B."/>
            <person name="Gaskell J."/>
            <person name="Glotzer D."/>
            <person name="Gorecki P."/>
            <person name="Heitman J."/>
            <person name="Hesse C."/>
            <person name="Hori C."/>
            <person name="Igarashi K."/>
            <person name="Jurgens J.A."/>
            <person name="Kallen N."/>
            <person name="Kersten P."/>
            <person name="Kohler A."/>
            <person name="Kuees U."/>
            <person name="Kumar T.K.A."/>
            <person name="Kuo A."/>
            <person name="LaButti K."/>
            <person name="Larrondo L.F."/>
            <person name="Lindquist E."/>
            <person name="Ling A."/>
            <person name="Lombard V."/>
            <person name="Lucas S."/>
            <person name="Lundell T."/>
            <person name="Martin R."/>
            <person name="McLaughlin D.J."/>
            <person name="Morgenstern I."/>
            <person name="Morin E."/>
            <person name="Murat C."/>
            <person name="Nagy L.G."/>
            <person name="Nolan M."/>
            <person name="Ohm R.A."/>
            <person name="Patyshakuliyeva A."/>
            <person name="Rokas A."/>
            <person name="Ruiz-Duenas F.J."/>
            <person name="Sabat G."/>
            <person name="Salamov A."/>
            <person name="Samejima M."/>
            <person name="Schmutz J."/>
            <person name="Slot J.C."/>
            <person name="St John F."/>
            <person name="Stenlid J."/>
            <person name="Sun H."/>
            <person name="Sun S."/>
            <person name="Syed K."/>
            <person name="Tsang A."/>
            <person name="Wiebenga A."/>
            <person name="Young D."/>
            <person name="Pisabarro A."/>
            <person name="Eastwood D.C."/>
            <person name="Martin F."/>
            <person name="Cullen D."/>
            <person name="Grigoriev I.V."/>
            <person name="Hibbett D.S."/>
        </authorList>
    </citation>
    <scope>NUCLEOTIDE SEQUENCE [LARGE SCALE GENOMIC DNA]</scope>
    <source>
        <strain evidence="2">TFB10046</strain>
    </source>
</reference>
<evidence type="ECO:0000313" key="2">
    <source>
        <dbReference type="Proteomes" id="UP000006514"/>
    </source>
</evidence>
<accession>J0D260</accession>
<name>J0D260_AURST</name>
<proteinExistence type="predicted"/>
<evidence type="ECO:0000313" key="1">
    <source>
        <dbReference type="EMBL" id="EJD32702.1"/>
    </source>
</evidence>
<keyword evidence="2" id="KW-1185">Reference proteome</keyword>
<gene>
    <name evidence="1" type="ORF">AURDEDRAFT_178200</name>
</gene>